<dbReference type="AlphaFoldDB" id="A0AAE0IZJ9"/>
<organism evidence="2 3">
    <name type="scientific">Cercophora scortea</name>
    <dbReference type="NCBI Taxonomy" id="314031"/>
    <lineage>
        <taxon>Eukaryota</taxon>
        <taxon>Fungi</taxon>
        <taxon>Dikarya</taxon>
        <taxon>Ascomycota</taxon>
        <taxon>Pezizomycotina</taxon>
        <taxon>Sordariomycetes</taxon>
        <taxon>Sordariomycetidae</taxon>
        <taxon>Sordariales</taxon>
        <taxon>Lasiosphaeriaceae</taxon>
        <taxon>Cercophora</taxon>
    </lineage>
</organism>
<keyword evidence="3" id="KW-1185">Reference proteome</keyword>
<evidence type="ECO:0000256" key="1">
    <source>
        <dbReference type="SAM" id="MobiDB-lite"/>
    </source>
</evidence>
<dbReference type="EMBL" id="JAUEPO010000002">
    <property type="protein sequence ID" value="KAK3334109.1"/>
    <property type="molecule type" value="Genomic_DNA"/>
</dbReference>
<comment type="caution">
    <text evidence="2">The sequence shown here is derived from an EMBL/GenBank/DDBJ whole genome shotgun (WGS) entry which is preliminary data.</text>
</comment>
<protein>
    <submittedName>
        <fullName evidence="2">Uncharacterized protein</fullName>
    </submittedName>
</protein>
<dbReference type="Proteomes" id="UP001286456">
    <property type="component" value="Unassembled WGS sequence"/>
</dbReference>
<reference evidence="2" key="2">
    <citation type="submission" date="2023-06" db="EMBL/GenBank/DDBJ databases">
        <authorList>
            <consortium name="Lawrence Berkeley National Laboratory"/>
            <person name="Haridas S."/>
            <person name="Hensen N."/>
            <person name="Bonometti L."/>
            <person name="Westerberg I."/>
            <person name="Brannstrom I.O."/>
            <person name="Guillou S."/>
            <person name="Cros-Aarteil S."/>
            <person name="Calhoun S."/>
            <person name="Kuo A."/>
            <person name="Mondo S."/>
            <person name="Pangilinan J."/>
            <person name="Riley R."/>
            <person name="Labutti K."/>
            <person name="Andreopoulos B."/>
            <person name="Lipzen A."/>
            <person name="Chen C."/>
            <person name="Yanf M."/>
            <person name="Daum C."/>
            <person name="Ng V."/>
            <person name="Clum A."/>
            <person name="Steindorff A."/>
            <person name="Ohm R."/>
            <person name="Martin F."/>
            <person name="Silar P."/>
            <person name="Natvig D."/>
            <person name="Lalanne C."/>
            <person name="Gautier V."/>
            <person name="Ament-Velasquez S.L."/>
            <person name="Kruys A."/>
            <person name="Hutchinson M.I."/>
            <person name="Powell A.J."/>
            <person name="Barry K."/>
            <person name="Miller A.N."/>
            <person name="Grigoriev I.V."/>
            <person name="Debuchy R."/>
            <person name="Gladieux P."/>
            <person name="Thoren M.H."/>
            <person name="Johannesson H."/>
        </authorList>
    </citation>
    <scope>NUCLEOTIDE SEQUENCE</scope>
    <source>
        <strain evidence="2">SMH4131-1</strain>
    </source>
</reference>
<evidence type="ECO:0000313" key="3">
    <source>
        <dbReference type="Proteomes" id="UP001286456"/>
    </source>
</evidence>
<feature type="region of interest" description="Disordered" evidence="1">
    <location>
        <begin position="1"/>
        <end position="24"/>
    </location>
</feature>
<feature type="compositionally biased region" description="Polar residues" evidence="1">
    <location>
        <begin position="1"/>
        <end position="12"/>
    </location>
</feature>
<gene>
    <name evidence="2" type="ORF">B0T19DRAFT_440802</name>
</gene>
<sequence>MEPVRSSATSQAGAAMPSERPERYRNTAIKLNLRPLDSIDVTTLKPEPTPIRIEDKGELSSFSKLSDNAIGVPGFSMVNPEADYEFRDLKLFNFPTYTHPFEPLIQSIYVADPDFNLLATADIVTNASNLRKLFHMFQNQREMTERYDLAWRDNTLFLSKWTGDPSLKSSLGRGAGFEKETCQYMEDDDEALKNSCSHHRVVCATTITLKLVTAIQDKKRELIPPSVYGSPMHQLLLIYPS</sequence>
<evidence type="ECO:0000313" key="2">
    <source>
        <dbReference type="EMBL" id="KAK3334109.1"/>
    </source>
</evidence>
<proteinExistence type="predicted"/>
<name>A0AAE0IZJ9_9PEZI</name>
<reference evidence="2" key="1">
    <citation type="journal article" date="2023" name="Mol. Phylogenet. Evol.">
        <title>Genome-scale phylogeny and comparative genomics of the fungal order Sordariales.</title>
        <authorList>
            <person name="Hensen N."/>
            <person name="Bonometti L."/>
            <person name="Westerberg I."/>
            <person name="Brannstrom I.O."/>
            <person name="Guillou S."/>
            <person name="Cros-Aarteil S."/>
            <person name="Calhoun S."/>
            <person name="Haridas S."/>
            <person name="Kuo A."/>
            <person name="Mondo S."/>
            <person name="Pangilinan J."/>
            <person name="Riley R."/>
            <person name="LaButti K."/>
            <person name="Andreopoulos B."/>
            <person name="Lipzen A."/>
            <person name="Chen C."/>
            <person name="Yan M."/>
            <person name="Daum C."/>
            <person name="Ng V."/>
            <person name="Clum A."/>
            <person name="Steindorff A."/>
            <person name="Ohm R.A."/>
            <person name="Martin F."/>
            <person name="Silar P."/>
            <person name="Natvig D.O."/>
            <person name="Lalanne C."/>
            <person name="Gautier V."/>
            <person name="Ament-Velasquez S.L."/>
            <person name="Kruys A."/>
            <person name="Hutchinson M.I."/>
            <person name="Powell A.J."/>
            <person name="Barry K."/>
            <person name="Miller A.N."/>
            <person name="Grigoriev I.V."/>
            <person name="Debuchy R."/>
            <person name="Gladieux P."/>
            <person name="Hiltunen Thoren M."/>
            <person name="Johannesson H."/>
        </authorList>
    </citation>
    <scope>NUCLEOTIDE SEQUENCE</scope>
    <source>
        <strain evidence="2">SMH4131-1</strain>
    </source>
</reference>
<accession>A0AAE0IZJ9</accession>